<evidence type="ECO:0000313" key="3">
    <source>
        <dbReference type="Proteomes" id="UP001151760"/>
    </source>
</evidence>
<organism evidence="2 3">
    <name type="scientific">Tanacetum coccineum</name>
    <dbReference type="NCBI Taxonomy" id="301880"/>
    <lineage>
        <taxon>Eukaryota</taxon>
        <taxon>Viridiplantae</taxon>
        <taxon>Streptophyta</taxon>
        <taxon>Embryophyta</taxon>
        <taxon>Tracheophyta</taxon>
        <taxon>Spermatophyta</taxon>
        <taxon>Magnoliopsida</taxon>
        <taxon>eudicotyledons</taxon>
        <taxon>Gunneridae</taxon>
        <taxon>Pentapetalae</taxon>
        <taxon>asterids</taxon>
        <taxon>campanulids</taxon>
        <taxon>Asterales</taxon>
        <taxon>Asteraceae</taxon>
        <taxon>Asteroideae</taxon>
        <taxon>Anthemideae</taxon>
        <taxon>Anthemidinae</taxon>
        <taxon>Tanacetum</taxon>
    </lineage>
</organism>
<dbReference type="PANTHER" id="PTHR35711:SF1">
    <property type="entry name" value="ECTODERMAL, ISOFORM F"/>
    <property type="match status" value="1"/>
</dbReference>
<dbReference type="EMBL" id="BQNB010020281">
    <property type="protein sequence ID" value="GJT94286.1"/>
    <property type="molecule type" value="Genomic_DNA"/>
</dbReference>
<feature type="compositionally biased region" description="Polar residues" evidence="1">
    <location>
        <begin position="304"/>
        <end position="313"/>
    </location>
</feature>
<feature type="region of interest" description="Disordered" evidence="1">
    <location>
        <begin position="304"/>
        <end position="462"/>
    </location>
</feature>
<protein>
    <submittedName>
        <fullName evidence="2">Uncharacterized protein</fullName>
    </submittedName>
</protein>
<evidence type="ECO:0000256" key="1">
    <source>
        <dbReference type="SAM" id="MobiDB-lite"/>
    </source>
</evidence>
<name>A0ABQ5I3K2_9ASTR</name>
<comment type="caution">
    <text evidence="2">The sequence shown here is derived from an EMBL/GenBank/DDBJ whole genome shotgun (WGS) entry which is preliminary data.</text>
</comment>
<dbReference type="PANTHER" id="PTHR35711">
    <property type="entry name" value="EXPRESSED PROTEIN"/>
    <property type="match status" value="1"/>
</dbReference>
<sequence length="564" mass="64256">MDNTRAQQKALDDELVALADLALDALKLTPFYNAFKISADVPKIYMQEFWVTVSRHHSLLRFKLNDKSHTVNVDNFRDMLKIFPKLPSQIFEEPPIEEEILSFIRDLGHIGEIKFLSDVNVNYMHQQWRSFAAIINKCLSGKTTALESLRLSRAQILWGMYHNKTVDYVYLMWEDLVYQVENKNSKKNNDMYYPRFTKVIVDYFIAKDQAIPRRNKMFWHYARDDFMFTTIRVISKHQDTQTKLTQASKEKKIKTVAKGDKTAKKKQSVTKSKGLTVLFEVALTKAEQIKLATKRSLIQTYSSYASNSGTDEGTGSIPGVPDVPTYKSDDEQISWKSSKEEDDDEVNVSKDNDDDADNDDDVDKDDEDDDADNQDDEIPDDANQDDDDEQTDSDNDGDDFVHPKLTPHDDEARQNDEVNEEESDEESDDESNEDSDEEVQGANIEEEEMDEEATHEEDEANELYRDVNINLEGRDTVMTDAPLPNVQGTQVTEDTHVIITAPINPEGQQQSSSVSSGFVSNMLNPSPDTGIDTIFTPNTKATSLVDVPITTQNFHQKQNQPILL</sequence>
<dbReference type="Proteomes" id="UP001151760">
    <property type="component" value="Unassembled WGS sequence"/>
</dbReference>
<reference evidence="2" key="2">
    <citation type="submission" date="2022-01" db="EMBL/GenBank/DDBJ databases">
        <authorList>
            <person name="Yamashiro T."/>
            <person name="Shiraishi A."/>
            <person name="Satake H."/>
            <person name="Nakayama K."/>
        </authorList>
    </citation>
    <scope>NUCLEOTIDE SEQUENCE</scope>
</reference>
<keyword evidence="3" id="KW-1185">Reference proteome</keyword>
<feature type="compositionally biased region" description="Acidic residues" evidence="1">
    <location>
        <begin position="417"/>
        <end position="461"/>
    </location>
</feature>
<accession>A0ABQ5I3K2</accession>
<feature type="compositionally biased region" description="Acidic residues" evidence="1">
    <location>
        <begin position="340"/>
        <end position="398"/>
    </location>
</feature>
<proteinExistence type="predicted"/>
<gene>
    <name evidence="2" type="ORF">Tco_1083131</name>
</gene>
<feature type="compositionally biased region" description="Basic and acidic residues" evidence="1">
    <location>
        <begin position="399"/>
        <end position="416"/>
    </location>
</feature>
<reference evidence="2" key="1">
    <citation type="journal article" date="2022" name="Int. J. Mol. Sci.">
        <title>Draft Genome of Tanacetum Coccineum: Genomic Comparison of Closely Related Tanacetum-Family Plants.</title>
        <authorList>
            <person name="Yamashiro T."/>
            <person name="Shiraishi A."/>
            <person name="Nakayama K."/>
            <person name="Satake H."/>
        </authorList>
    </citation>
    <scope>NUCLEOTIDE SEQUENCE</scope>
</reference>
<evidence type="ECO:0000313" key="2">
    <source>
        <dbReference type="EMBL" id="GJT94286.1"/>
    </source>
</evidence>